<gene>
    <name evidence="1" type="primary">185</name>
    <name evidence="1" type="ORF">SEA_TUNATARTARE_185</name>
</gene>
<evidence type="ECO:0000313" key="1">
    <source>
        <dbReference type="EMBL" id="QWT30049.1"/>
    </source>
</evidence>
<dbReference type="Pfam" id="PF23835">
    <property type="entry name" value="DUF7205"/>
    <property type="match status" value="1"/>
</dbReference>
<dbReference type="EMBL" id="MW822145">
    <property type="protein sequence ID" value="QWT30049.1"/>
    <property type="molecule type" value="Genomic_DNA"/>
</dbReference>
<proteinExistence type="predicted"/>
<keyword evidence="2" id="KW-1185">Reference proteome</keyword>
<dbReference type="GeneID" id="77927753"/>
<organism evidence="1 2">
    <name type="scientific">Streptomyces phage TunaTartare</name>
    <dbReference type="NCBI Taxonomy" id="2848887"/>
    <lineage>
        <taxon>Viruses</taxon>
        <taxon>Duplodnaviria</taxon>
        <taxon>Heunggongvirae</taxon>
        <taxon>Uroviricota</taxon>
        <taxon>Caudoviricetes</taxon>
        <taxon>Stanwilliamsviridae</taxon>
        <taxon>Loccivirinae</taxon>
        <taxon>Faustvirus</taxon>
        <taxon>Faustvirus tunatartare</taxon>
    </lineage>
</organism>
<protein>
    <submittedName>
        <fullName evidence="1">Uncharacterized protein</fullName>
    </submittedName>
</protein>
<sequence length="187" mass="21095">MITTGSKVKVKDNYAGNLDGVKGRVATVKHVSRNDDGVVLYVLDIEGSYQIESSYYKGSFYTYNAAAIVTLDEIEEFSYGMKDCNGMVLEIGDKVVYSGNRPGIIHGEVVDFKDHEERRWGQNRQVVKVQLKISKQTVQSDGGDRRVSGTTEYTQWFEHGSRMMIVQKNLKGFVFNEKPFVIDCGNE</sequence>
<dbReference type="Proteomes" id="UP000683399">
    <property type="component" value="Segment"/>
</dbReference>
<dbReference type="KEGG" id="vg:77927753"/>
<name>A0A8F2IWH8_9CAUD</name>
<dbReference type="RefSeq" id="YP_010652006.1">
    <property type="nucleotide sequence ID" value="NC_070784.1"/>
</dbReference>
<reference evidence="1 2" key="1">
    <citation type="submission" date="2021-03" db="EMBL/GenBank/DDBJ databases">
        <authorList>
            <person name="Alqahtani R."/>
            <person name="Behailu E."/>
            <person name="Cappabianca D.W."/>
            <person name="Csanadi-Schwartz K.M."/>
            <person name="Dalal A.S."/>
            <person name="Fahim M.S."/>
            <person name="Franklin J.M."/>
            <person name="Gluckman M.H."/>
            <person name="Levine C.J."/>
            <person name="Martin N."/>
            <person name="Milza N."/>
            <person name="Najmabadi R."/>
            <person name="Newman A.M."/>
            <person name="Pajunar M."/>
            <person name="Qalawee I."/>
            <person name="Rizvi A."/>
            <person name="Samuel A."/>
            <person name="Smith A."/>
            <person name="Swann F.E."/>
            <person name="Sweeney P."/>
            <person name="Torres N.R."/>
            <person name="Ventrone L."/>
            <person name="Ventura L."/>
            <person name="Wroe M."/>
            <person name="Acquaye N.A."/>
            <person name="Agnes T.J."/>
            <person name="Ahmed A."/>
            <person name="Ahmed S."/>
            <person name="Amodu B.A."/>
            <person name="Arefeayne N.F."/>
            <person name="Asamoah-Frimpong E.A."/>
            <person name="Attaran A."/>
            <person name="Barragan J.M."/>
            <person name="Baumgarten L.N."/>
            <person name="Berhane B."/>
            <person name="Beyene A."/>
            <person name="Bhattarai B."/>
            <person name="Biondokin D.V."/>
            <person name="Boone B.K."/>
            <person name="Burney S.Z."/>
            <person name="Cayanan J.T."/>
            <person name="Cesta G."/>
            <person name="Chang J."/>
            <person name="Chavez J."/>
            <person name="Chorbajian C."/>
            <person name="Christian S."/>
            <person name="Corns J.R."/>
            <person name="Corns N.R."/>
            <person name="Cowan J.T."/>
            <person name="Coyne C."/>
            <person name="Dadzie B."/>
            <person name="Datu D.V."/>
            <person name="Deng B.C."/>
            <person name="Der L."/>
            <person name="Dickerson K."/>
            <person name="Dozier E."/>
            <person name="Egbunine A.O."/>
            <person name="Farooq M."/>
            <person name="Fonge A.E."/>
            <person name="Ghomsi-Nono M.P."/>
            <person name="Giampietro H."/>
            <person name="Gunnison R.P."/>
            <person name="Han S.H."/>
            <person name="Hennigan A.J."/>
            <person name="Hong A.N."/>
            <person name="Ijomor E.C."/>
            <person name="Jalali A."/>
            <person name="Jamil T.Z."/>
            <person name="Jenkins C.R."/>
            <person name="Joseph M.A."/>
            <person name="Jowanowitch O.J."/>
            <person name="Kang D."/>
            <person name="Khan A."/>
            <person name="Khan Z.K."/>
            <person name="Kiewe T."/>
            <person name="Kjerulf A.B."/>
            <person name="Kolosey V."/>
            <person name="Kurup M."/>
            <person name="Lee V.H."/>
            <person name="Llontop-Maldonado V."/>
            <person name="Long P."/>
            <person name="Lu N."/>
            <person name="Majekodunmi A."/>
            <person name="Malik H.W."/>
            <person name="Marcellino S.C."/>
            <person name="Martinez L.A."/>
            <person name="Meher F.N."/>
            <person name="Michelin M.A."/>
            <person name="Mitchell K.G."/>
            <person name="Mullens W.J."/>
            <person name="Nwakama C."/>
            <person name="Nwosu F.T."/>
            <person name="Oboh E.C."/>
            <person name="Odujinrin O."/>
            <person name="Ogunsan O."/>
            <person name="O'Neill K."/>
            <person name="Oxlaj J.A."/>
            <person name="Patel A.K."/>
            <person name="Patel B.R."/>
            <person name="Pham Q."/>
            <person name="Porter J."/>
            <person name="Portes J."/>
            <person name="Prokopenko A."/>
            <person name="Quraishi M."/>
            <person name="Qureshi M."/>
            <person name="Rivera A."/>
            <person name="Rubalsky V."/>
            <person name="Saikali Y."/>
            <person name="Saqaf K."/>
            <person name="Saroya S.R."/>
            <person name="Seas A."/>
            <person name="Shadrick R.E."/>
            <person name="Sharda N."/>
            <person name="Sigindere M.T."/>
            <person name="Simbi V.G."/>
            <person name="Thuzar C."/>
            <person name="Tran K."/>
            <person name="Tran V.D."/>
            <person name="Trang W."/>
            <person name="Vaishnav N."/>
            <person name="Vuong K."/>
            <person name="Walker C."/>
            <person name="Wallace S.A."/>
            <person name="Warfield J.C."/>
            <person name="Wikina T."/>
            <person name="Wobbeking F.T."/>
            <person name="Worrent L.D."/>
            <person name="Yan T."/>
            <person name="Zehra A."/>
            <person name="Avazpour P."/>
            <person name="Kim F.M."/>
            <person name="Mason K."/>
            <person name="Nguyen D.A."/>
            <person name="Pettit S.M."/>
            <person name="Zhou O.J."/>
            <person name="Brissett D.L."/>
            <person name="Gualtieri C."/>
            <person name="Hufford T.M."/>
            <person name="Ko J.M."/>
            <person name="Novak J.K."/>
            <person name="Smith Z.M."/>
            <person name="Mayer-Bacon C."/>
            <person name="Erill I."/>
            <person name="Caruso S.M."/>
            <person name="Garlena R.A."/>
            <person name="Russell D.A."/>
            <person name="Pope W.H."/>
            <person name="Jacobs-Sera D."/>
            <person name="Hatfull G.F."/>
        </authorList>
    </citation>
    <scope>NUCLEOTIDE SEQUENCE [LARGE SCALE GENOMIC DNA]</scope>
</reference>
<dbReference type="InterPro" id="IPR055629">
    <property type="entry name" value="DUF7205"/>
</dbReference>
<evidence type="ECO:0000313" key="2">
    <source>
        <dbReference type="Proteomes" id="UP000683399"/>
    </source>
</evidence>
<accession>A0A8F2IWH8</accession>